<accession>A0A2X0J755</accession>
<evidence type="ECO:0000256" key="1">
    <source>
        <dbReference type="SAM" id="MobiDB-lite"/>
    </source>
</evidence>
<evidence type="ECO:0000313" key="3">
    <source>
        <dbReference type="EMBL" id="RAG83268.1"/>
    </source>
</evidence>
<proteinExistence type="predicted"/>
<evidence type="ECO:0000256" key="2">
    <source>
        <dbReference type="SAM" id="Phobius"/>
    </source>
</evidence>
<sequence>MSTVGEPQDSVPADGGTMQLRAQPEDAPPAPQDAVPAEPDVVPTVRLPAEPEAVPTVRLPGGSEAVPTPTLQLPVEPQAAPAPAPTLVVPVGPTMVELPAQPAAAPQAAPEVTAPVSEPGLIRFGPGVPDPKTARTIAVWKGEIVPEPEEAGKKRRGWLFWVPVALVFLALLFWWLDGLLAPPPLRITGVSVQAAPATVGCGGKGTVVATVTTDGRAGSFRYRWTRNDGTDSGLLTETVAAGTRQVQLPLIWTLSGPGTFAARATLRIEGHPGLTGAAGFSYACAG</sequence>
<dbReference type="AlphaFoldDB" id="A0A2X0J755"/>
<dbReference type="RefSeq" id="WP_111503769.1">
    <property type="nucleotide sequence ID" value="NZ_QKYN01000090.1"/>
</dbReference>
<dbReference type="Proteomes" id="UP000248889">
    <property type="component" value="Unassembled WGS sequence"/>
</dbReference>
<feature type="transmembrane region" description="Helical" evidence="2">
    <location>
        <begin position="158"/>
        <end position="176"/>
    </location>
</feature>
<protein>
    <submittedName>
        <fullName evidence="3">Uncharacterized protein</fullName>
    </submittedName>
</protein>
<keyword evidence="2" id="KW-0812">Transmembrane</keyword>
<reference evidence="3 4" key="1">
    <citation type="submission" date="2018-06" db="EMBL/GenBank/DDBJ databases">
        <title>Streptacidiphilus pinicola sp. nov., isolated from pine grove soil.</title>
        <authorList>
            <person name="Roh S.G."/>
            <person name="Park S."/>
            <person name="Kim M.-K."/>
            <person name="Yun B.-R."/>
            <person name="Park J."/>
            <person name="Kim M.J."/>
            <person name="Kim Y.S."/>
            <person name="Kim S.B."/>
        </authorList>
    </citation>
    <scope>NUCLEOTIDE SEQUENCE [LARGE SCALE GENOMIC DNA]</scope>
    <source>
        <strain evidence="3 4">MMS16-CNU450</strain>
    </source>
</reference>
<gene>
    <name evidence="3" type="ORF">DN069_23015</name>
</gene>
<dbReference type="OrthoDB" id="3328426at2"/>
<evidence type="ECO:0000313" key="4">
    <source>
        <dbReference type="Proteomes" id="UP000248889"/>
    </source>
</evidence>
<organism evidence="3 4">
    <name type="scientific">Streptacidiphilus pinicola</name>
    <dbReference type="NCBI Taxonomy" id="2219663"/>
    <lineage>
        <taxon>Bacteria</taxon>
        <taxon>Bacillati</taxon>
        <taxon>Actinomycetota</taxon>
        <taxon>Actinomycetes</taxon>
        <taxon>Kitasatosporales</taxon>
        <taxon>Streptomycetaceae</taxon>
        <taxon>Streptacidiphilus</taxon>
    </lineage>
</organism>
<comment type="caution">
    <text evidence="3">The sequence shown here is derived from an EMBL/GenBank/DDBJ whole genome shotgun (WGS) entry which is preliminary data.</text>
</comment>
<dbReference type="EMBL" id="QKYN01000090">
    <property type="protein sequence ID" value="RAG83268.1"/>
    <property type="molecule type" value="Genomic_DNA"/>
</dbReference>
<feature type="region of interest" description="Disordered" evidence="1">
    <location>
        <begin position="1"/>
        <end position="40"/>
    </location>
</feature>
<keyword evidence="2" id="KW-0472">Membrane</keyword>
<keyword evidence="4" id="KW-1185">Reference proteome</keyword>
<keyword evidence="2" id="KW-1133">Transmembrane helix</keyword>
<name>A0A2X0J755_9ACTN</name>